<dbReference type="AlphaFoldDB" id="F9P849"/>
<feature type="domain" description="Resolvase/invertase-type recombinase catalytic" evidence="2">
    <location>
        <begin position="1"/>
        <end position="24"/>
    </location>
</feature>
<dbReference type="PROSITE" id="PS51736">
    <property type="entry name" value="RECOMBINASES_3"/>
    <property type="match status" value="1"/>
</dbReference>
<dbReference type="InterPro" id="IPR006119">
    <property type="entry name" value="Resolv_N"/>
</dbReference>
<protein>
    <recommendedName>
        <fullName evidence="2">Resolvase/invertase-type recombinase catalytic domain-containing protein</fullName>
    </recommendedName>
</protein>
<keyword evidence="1" id="KW-0175">Coiled coil</keyword>
<evidence type="ECO:0000259" key="2">
    <source>
        <dbReference type="PROSITE" id="PS51736"/>
    </source>
</evidence>
<evidence type="ECO:0000313" key="3">
    <source>
        <dbReference type="EMBL" id="EGV08514.1"/>
    </source>
</evidence>
<sequence>MAQIERENIKQRQMEGIREAKKKVLNLEEAKRNSERI</sequence>
<dbReference type="Proteomes" id="UP000003287">
    <property type="component" value="Unassembled WGS sequence"/>
</dbReference>
<feature type="coiled-coil region" evidence="1">
    <location>
        <begin position="10"/>
        <end position="37"/>
    </location>
</feature>
<accession>F9P849</accession>
<dbReference type="EMBL" id="AFUP01000004">
    <property type="protein sequence ID" value="EGV08514.1"/>
    <property type="molecule type" value="Genomic_DNA"/>
</dbReference>
<reference evidence="3 4" key="1">
    <citation type="submission" date="2011-06" db="EMBL/GenBank/DDBJ databases">
        <authorList>
            <person name="Harkins D.M."/>
            <person name="Madupu R."/>
            <person name="Durkin A.S."/>
            <person name="Torralba M."/>
            <person name="Methe B."/>
            <person name="Sutton G.G."/>
            <person name="Nelson K.E."/>
        </authorList>
    </citation>
    <scope>NUCLEOTIDE SEQUENCE [LARGE SCALE GENOMIC DNA]</scope>
    <source>
        <strain evidence="3 4">SK1060</strain>
    </source>
</reference>
<evidence type="ECO:0000313" key="4">
    <source>
        <dbReference type="Proteomes" id="UP000003287"/>
    </source>
</evidence>
<name>F9P849_STRCV</name>
<dbReference type="GO" id="GO:0003677">
    <property type="term" value="F:DNA binding"/>
    <property type="evidence" value="ECO:0007669"/>
    <property type="project" value="InterPro"/>
</dbReference>
<dbReference type="GO" id="GO:0000150">
    <property type="term" value="F:DNA strand exchange activity"/>
    <property type="evidence" value="ECO:0007669"/>
    <property type="project" value="InterPro"/>
</dbReference>
<organism evidence="3 4">
    <name type="scientific">Streptococcus constellatus subsp. pharyngis SK1060 = CCUG 46377</name>
    <dbReference type="NCBI Taxonomy" id="1035184"/>
    <lineage>
        <taxon>Bacteria</taxon>
        <taxon>Bacillati</taxon>
        <taxon>Bacillota</taxon>
        <taxon>Bacilli</taxon>
        <taxon>Lactobacillales</taxon>
        <taxon>Streptococcaceae</taxon>
        <taxon>Streptococcus</taxon>
        <taxon>Streptococcus anginosus group</taxon>
    </lineage>
</organism>
<gene>
    <name evidence="3" type="ORF">HMPREF1042_1403</name>
</gene>
<evidence type="ECO:0000256" key="1">
    <source>
        <dbReference type="SAM" id="Coils"/>
    </source>
</evidence>
<proteinExistence type="predicted"/>